<dbReference type="Pfam" id="PF05036">
    <property type="entry name" value="SPOR"/>
    <property type="match status" value="1"/>
</dbReference>
<feature type="transmembrane region" description="Helical" evidence="2">
    <location>
        <begin position="26"/>
        <end position="48"/>
    </location>
</feature>
<dbReference type="EMBL" id="JASMWN010000004">
    <property type="protein sequence ID" value="MDU9003819.1"/>
    <property type="molecule type" value="Genomic_DNA"/>
</dbReference>
<comment type="caution">
    <text evidence="4">The sequence shown here is derived from an EMBL/GenBank/DDBJ whole genome shotgun (WGS) entry which is preliminary data.</text>
</comment>
<name>A0ABU3VCE0_9RHOB</name>
<keyword evidence="2" id="KW-1133">Transmembrane helix</keyword>
<keyword evidence="2" id="KW-0472">Membrane</keyword>
<organism evidence="4 5">
    <name type="scientific">Sedimentitalea todarodis</name>
    <dbReference type="NCBI Taxonomy" id="1631240"/>
    <lineage>
        <taxon>Bacteria</taxon>
        <taxon>Pseudomonadati</taxon>
        <taxon>Pseudomonadota</taxon>
        <taxon>Alphaproteobacteria</taxon>
        <taxon>Rhodobacterales</taxon>
        <taxon>Paracoccaceae</taxon>
        <taxon>Sedimentitalea</taxon>
    </lineage>
</organism>
<feature type="region of interest" description="Disordered" evidence="1">
    <location>
        <begin position="189"/>
        <end position="211"/>
    </location>
</feature>
<feature type="compositionally biased region" description="Basic and acidic residues" evidence="1">
    <location>
        <begin position="117"/>
        <end position="137"/>
    </location>
</feature>
<evidence type="ECO:0000256" key="2">
    <source>
        <dbReference type="SAM" id="Phobius"/>
    </source>
</evidence>
<dbReference type="InterPro" id="IPR036680">
    <property type="entry name" value="SPOR-like_sf"/>
</dbReference>
<feature type="region of interest" description="Disordered" evidence="1">
    <location>
        <begin position="112"/>
        <end position="141"/>
    </location>
</feature>
<sequence>MAELYSTHDVGEQDSSGDQGGAPFGAALNVLGAAASLALIAGIGMWGYQLVMRDVSGVPVVRAVEGPMRVQPDNPGGLPADHQGLAVNAVAAQGTAEAPADRLILAPRPVDLADEDQPAKPGEEIMAEKPETTERAPDPGTVSSMVDRLLAGVLSGSDEQADTTVVKASARVEQPADVASAQAAIASDDANATPADVTGPGPARSLRPKPRPIRASGERAVVTPVALKPGLDVDPDSLPVGTRLAQLGAFESADLARQEWDRLASTFSDYMNGKSRVVQKANSGGRTFYRLRAMGFDDLAEARRFCSVLVAEKADCIPVVTR</sequence>
<evidence type="ECO:0000259" key="3">
    <source>
        <dbReference type="PROSITE" id="PS51724"/>
    </source>
</evidence>
<keyword evidence="2" id="KW-0812">Transmembrane</keyword>
<evidence type="ECO:0000313" key="5">
    <source>
        <dbReference type="Proteomes" id="UP001255416"/>
    </source>
</evidence>
<dbReference type="Gene3D" id="3.30.70.1070">
    <property type="entry name" value="Sporulation related repeat"/>
    <property type="match status" value="1"/>
</dbReference>
<proteinExistence type="predicted"/>
<protein>
    <submittedName>
        <fullName evidence="4">SPOR domain-containing protein</fullName>
    </submittedName>
</protein>
<dbReference type="InterPro" id="IPR007730">
    <property type="entry name" value="SPOR-like_dom"/>
</dbReference>
<dbReference type="RefSeq" id="WP_316774986.1">
    <property type="nucleotide sequence ID" value="NZ_JASMWN010000004.1"/>
</dbReference>
<gene>
    <name evidence="4" type="ORF">QO231_08125</name>
</gene>
<dbReference type="Proteomes" id="UP001255416">
    <property type="component" value="Unassembled WGS sequence"/>
</dbReference>
<feature type="domain" description="SPOR" evidence="3">
    <location>
        <begin position="237"/>
        <end position="322"/>
    </location>
</feature>
<keyword evidence="5" id="KW-1185">Reference proteome</keyword>
<evidence type="ECO:0000313" key="4">
    <source>
        <dbReference type="EMBL" id="MDU9003819.1"/>
    </source>
</evidence>
<accession>A0ABU3VCE0</accession>
<reference evidence="5" key="1">
    <citation type="submission" date="2023-05" db="EMBL/GenBank/DDBJ databases">
        <title>Sedimentitalea sp. nov. JM2-8.</title>
        <authorList>
            <person name="Huang J."/>
        </authorList>
    </citation>
    <scope>NUCLEOTIDE SEQUENCE [LARGE SCALE GENOMIC DNA]</scope>
    <source>
        <strain evidence="5">KHS03</strain>
    </source>
</reference>
<evidence type="ECO:0000256" key="1">
    <source>
        <dbReference type="SAM" id="MobiDB-lite"/>
    </source>
</evidence>
<dbReference type="PROSITE" id="PS51724">
    <property type="entry name" value="SPOR"/>
    <property type="match status" value="1"/>
</dbReference>